<sequence>MATCRRKKSATGIYHVVVKGINKEKIFYMQREKLYLKKIILKHLEKLEVEIYSYCIMSNHAHFIIRAEIEVLSLFMAKVLAEYASYYNYKHRRNGHVFQNRFMSECIENDRYFWTCLRYIHLNPVKANMVKNPVRYKYSSMADYMTETTGILDSKAIRIYKEHFRDYSEFEDFHRIRQTELFLDYSDDVKLQYMELALYIAEKLYEEKKLTLLHQVFEEKENRKEYIKRLCEKLKIGVRRAEKLCTDVYNKVDSG</sequence>
<dbReference type="EMBL" id="JAOQJU010000007">
    <property type="protein sequence ID" value="MCU6686536.1"/>
    <property type="molecule type" value="Genomic_DNA"/>
</dbReference>
<evidence type="ECO:0000313" key="3">
    <source>
        <dbReference type="Proteomes" id="UP001652431"/>
    </source>
</evidence>
<protein>
    <submittedName>
        <fullName evidence="2">Transposase</fullName>
    </submittedName>
</protein>
<dbReference type="InterPro" id="IPR036515">
    <property type="entry name" value="Transposase_17_sf"/>
</dbReference>
<dbReference type="PANTHER" id="PTHR34322">
    <property type="entry name" value="TRANSPOSASE, Y1_TNP DOMAIN-CONTAINING"/>
    <property type="match status" value="1"/>
</dbReference>
<feature type="domain" description="Transposase IS200-like" evidence="1">
    <location>
        <begin position="9"/>
        <end position="123"/>
    </location>
</feature>
<dbReference type="InterPro" id="IPR002686">
    <property type="entry name" value="Transposase_17"/>
</dbReference>
<dbReference type="SUPFAM" id="SSF143422">
    <property type="entry name" value="Transposase IS200-like"/>
    <property type="match status" value="1"/>
</dbReference>
<keyword evidence="3" id="KW-1185">Reference proteome</keyword>
<proteinExistence type="predicted"/>
<dbReference type="RefSeq" id="WP_158369624.1">
    <property type="nucleotide sequence ID" value="NZ_JAOQJU010000007.1"/>
</dbReference>
<gene>
    <name evidence="2" type="ORF">OCV99_08240</name>
</gene>
<evidence type="ECO:0000259" key="1">
    <source>
        <dbReference type="SMART" id="SM01321"/>
    </source>
</evidence>
<dbReference type="Gene3D" id="3.30.70.1290">
    <property type="entry name" value="Transposase IS200-like"/>
    <property type="match status" value="1"/>
</dbReference>
<dbReference type="Proteomes" id="UP001652431">
    <property type="component" value="Unassembled WGS sequence"/>
</dbReference>
<organism evidence="2 3">
    <name type="scientific">Dorea acetigenes</name>
    <dbReference type="NCBI Taxonomy" id="2981787"/>
    <lineage>
        <taxon>Bacteria</taxon>
        <taxon>Bacillati</taxon>
        <taxon>Bacillota</taxon>
        <taxon>Clostridia</taxon>
        <taxon>Lachnospirales</taxon>
        <taxon>Lachnospiraceae</taxon>
        <taxon>Dorea</taxon>
    </lineage>
</organism>
<dbReference type="PANTHER" id="PTHR34322:SF2">
    <property type="entry name" value="TRANSPOSASE IS200-LIKE DOMAIN-CONTAINING PROTEIN"/>
    <property type="match status" value="1"/>
</dbReference>
<reference evidence="2 3" key="1">
    <citation type="journal article" date="2021" name="ISME Commun">
        <title>Automated analysis of genomic sequences facilitates high-throughput and comprehensive description of bacteria.</title>
        <authorList>
            <person name="Hitch T.C.A."/>
        </authorList>
    </citation>
    <scope>NUCLEOTIDE SEQUENCE [LARGE SCALE GENOMIC DNA]</scope>
    <source>
        <strain evidence="2 3">Sanger_03</strain>
    </source>
</reference>
<evidence type="ECO:0000313" key="2">
    <source>
        <dbReference type="EMBL" id="MCU6686536.1"/>
    </source>
</evidence>
<dbReference type="Pfam" id="PF01797">
    <property type="entry name" value="Y1_Tnp"/>
    <property type="match status" value="1"/>
</dbReference>
<comment type="caution">
    <text evidence="2">The sequence shown here is derived from an EMBL/GenBank/DDBJ whole genome shotgun (WGS) entry which is preliminary data.</text>
</comment>
<name>A0ABT2RMI0_9FIRM</name>
<accession>A0ABT2RMI0</accession>
<dbReference type="SMART" id="SM01321">
    <property type="entry name" value="Y1_Tnp"/>
    <property type="match status" value="1"/>
</dbReference>